<dbReference type="KEGG" id="aram:KAR29_04190"/>
<dbReference type="SUPFAM" id="SSF53659">
    <property type="entry name" value="Isocitrate/Isopropylmalate dehydrogenase-like"/>
    <property type="match status" value="1"/>
</dbReference>
<dbReference type="EMBL" id="CP072943">
    <property type="protein sequence ID" value="QTX33673.1"/>
    <property type="molecule type" value="Genomic_DNA"/>
</dbReference>
<dbReference type="InterPro" id="IPR003664">
    <property type="entry name" value="FA_synthesis"/>
</dbReference>
<protein>
    <submittedName>
        <fullName evidence="1">Glycine reductase</fullName>
    </submittedName>
</protein>
<evidence type="ECO:0000313" key="1">
    <source>
        <dbReference type="EMBL" id="QTX33673.1"/>
    </source>
</evidence>
<dbReference type="Gene3D" id="3.40.718.10">
    <property type="entry name" value="Isopropylmalate Dehydrogenase"/>
    <property type="match status" value="1"/>
</dbReference>
<dbReference type="NCBIfam" id="NF040747">
    <property type="entry name" value="reduct_C_alpha"/>
    <property type="match status" value="1"/>
</dbReference>
<dbReference type="AlphaFoldDB" id="A0A9Q7ARA5"/>
<reference evidence="2" key="1">
    <citation type="submission" date="2021-04" db="EMBL/GenBank/DDBJ databases">
        <title>A novel Synergistetes isolate from a pyrite-forming mixed culture.</title>
        <authorList>
            <person name="Bunk B."/>
            <person name="Sproer C."/>
            <person name="Spring S."/>
            <person name="Pester M."/>
        </authorList>
    </citation>
    <scope>NUCLEOTIDE SEQUENCE [LARGE SCALE GENOMIC DNA]</scope>
    <source>
        <strain evidence="2">J.5.4.2-T.3.5.2</strain>
    </source>
</reference>
<dbReference type="GO" id="GO:0006633">
    <property type="term" value="P:fatty acid biosynthetic process"/>
    <property type="evidence" value="ECO:0007669"/>
    <property type="project" value="InterPro"/>
</dbReference>
<dbReference type="Proteomes" id="UP000671879">
    <property type="component" value="Chromosome"/>
</dbReference>
<gene>
    <name evidence="1" type="ORF">KAR29_04190</name>
</gene>
<dbReference type="RefSeq" id="WP_407649567.1">
    <property type="nucleotide sequence ID" value="NZ_CP072943.1"/>
</dbReference>
<name>A0A9Q7ARA5_9BACT</name>
<evidence type="ECO:0000313" key="2">
    <source>
        <dbReference type="Proteomes" id="UP000671879"/>
    </source>
</evidence>
<sequence length="381" mass="39070">MRVSGPSRLVGELLEEILSQGAGPAPTKIGLMAYGSELGAAEIVAGARLAQESRDLQVLPIGPQVPEGEGLDWIETDGCEADVVAAMEGALAEGRIDGAVALHYPFPLGVATVGRVVVPADGRDLLVATSTGASATDRVEAMVKNALLARAVARSLGKTDPSLGVLNVEGAPSALRALKSLADGGYPLRFGRSGRGDGGALLRGNDLLSGAVDICLCDTLTGNVLVKLFSAFTTGGGRESLGWGYGPSVGEGWPSVISIISRASGASVIAGALTFTAQAVRSHLPRLVEEEFAAARRAGLAELLRRERPQGPEAPAAPPAEPTDAEIHGVDVLAVEDAVKLLWEAGVYAESAMGCTGPVVKIASARKGRAEAILRQAHLID</sequence>
<keyword evidence="2" id="KW-1185">Reference proteome</keyword>
<accession>A0A9Q7ARA5</accession>
<organism evidence="1 2">
    <name type="scientific">Aminithiophilus ramosus</name>
    <dbReference type="NCBI Taxonomy" id="3029084"/>
    <lineage>
        <taxon>Bacteria</taxon>
        <taxon>Thermotogati</taxon>
        <taxon>Synergistota</taxon>
        <taxon>Synergistia</taxon>
        <taxon>Synergistales</taxon>
        <taxon>Aminithiophilaceae</taxon>
        <taxon>Aminithiophilus</taxon>
    </lineage>
</organism>
<dbReference type="GO" id="GO:0016747">
    <property type="term" value="F:acyltransferase activity, transferring groups other than amino-acyl groups"/>
    <property type="evidence" value="ECO:0007669"/>
    <property type="project" value="InterPro"/>
</dbReference>
<proteinExistence type="predicted"/>
<dbReference type="Pfam" id="PF02504">
    <property type="entry name" value="FA_synthesis"/>
    <property type="match status" value="1"/>
</dbReference>